<evidence type="ECO:0000313" key="2">
    <source>
        <dbReference type="Proteomes" id="UP000244406"/>
    </source>
</evidence>
<name>A0A2V1AE82_9ASCO</name>
<dbReference type="RefSeq" id="XP_025336945.1">
    <property type="nucleotide sequence ID" value="XM_025482327.1"/>
</dbReference>
<reference evidence="1 2" key="1">
    <citation type="submission" date="2017-12" db="EMBL/GenBank/DDBJ databases">
        <title>Genome Sequence of the Amphotericin B-resistant Candida duobushaemulonii strain, B09383.</title>
        <authorList>
            <person name="Chow N.A."/>
            <person name="Gade L."/>
            <person name="Batra D."/>
            <person name="Rowe L.A."/>
            <person name="Loparev V.N."/>
            <person name="Litvintseva A.P."/>
        </authorList>
    </citation>
    <scope>NUCLEOTIDE SEQUENCE [LARGE SCALE GENOMIC DNA]</scope>
    <source>
        <strain evidence="1 2">B09383</strain>
    </source>
</reference>
<accession>A0A2V1AE82</accession>
<keyword evidence="2" id="KW-1185">Reference proteome</keyword>
<gene>
    <name evidence="1" type="ORF">CXQ87_003867</name>
</gene>
<dbReference type="VEuPathDB" id="FungiDB:CXQ87_003867"/>
<protein>
    <submittedName>
        <fullName evidence="1">Uncharacterized protein</fullName>
    </submittedName>
</protein>
<dbReference type="EMBL" id="PKFP01000004">
    <property type="protein sequence ID" value="PVH16005.1"/>
    <property type="molecule type" value="Genomic_DNA"/>
</dbReference>
<comment type="caution">
    <text evidence="1">The sequence shown here is derived from an EMBL/GenBank/DDBJ whole genome shotgun (WGS) entry which is preliminary data.</text>
</comment>
<dbReference type="Proteomes" id="UP000244406">
    <property type="component" value="Unassembled WGS sequence"/>
</dbReference>
<proteinExistence type="predicted"/>
<sequence length="665" mass="74559">MGFFSTPTEYAIQGETSPPPKLDTLFLFRNYGTDFYAIQSEFSKSLDKGAHRLKSLGCKISGNFHQVTEFQPLQKHDVNDLDQDIFIKNARSRNGIPSFGQSPPPDTTKVVFQVRRTFLTFDRSKYESLMPILGSCFYVCGEDLRFFPGPKFPMTHSLYGAGCEMMSGSEHQLVGDARLKFNAEFKQASWFHQKAYHRIVLPKMLVSDFLSLKLQVSGSRNDKRLAELFVISEISIELQEFVSVHEQGHFFKEVKTEVLFKKAPFCTVVLSKTPLDICPDIALPDLGPSFFTKDLTRSYGLRISVKVSHKSLPSVSASTFMELNVAQETQERINYKALDDQEYYGSSSTARTSLIQDSRTEGYLIAFKKMFQITLFENRNSFSSCLVQSHTNGSSSHVFGSVDGREPAQAKKEEVCFSNYVFDFMKQKVKSISRLFTAQVPKPHSILPLVTEKPITGGDVSNTSEPYASTCLTIGNQAVEALDHNSRCSRATRDEVLTIGTANVPLSIRLVLNDRFKSSGGFGDSVIATPGMKLSDLLKFQFILPLSFETLASGEVSVEDLKIRVRRLVVILDELDGHIKTTTLTDQRGLPSVHWHNFRYPVAGNPTACAFHLPEELIEGKIPNRLESISQDSGYLSSFCLIVVLLVDKGEKAYFWPMRLVIADP</sequence>
<organism evidence="1 2">
    <name type="scientific">Candidozyma duobushaemuli</name>
    <dbReference type="NCBI Taxonomy" id="1231522"/>
    <lineage>
        <taxon>Eukaryota</taxon>
        <taxon>Fungi</taxon>
        <taxon>Dikarya</taxon>
        <taxon>Ascomycota</taxon>
        <taxon>Saccharomycotina</taxon>
        <taxon>Pichiomycetes</taxon>
        <taxon>Metschnikowiaceae</taxon>
        <taxon>Candidozyma</taxon>
    </lineage>
</organism>
<dbReference type="GeneID" id="37003867"/>
<evidence type="ECO:0000313" key="1">
    <source>
        <dbReference type="EMBL" id="PVH16005.1"/>
    </source>
</evidence>
<dbReference type="AlphaFoldDB" id="A0A2V1AE82"/>